<feature type="compositionally biased region" description="Polar residues" evidence="8">
    <location>
        <begin position="696"/>
        <end position="722"/>
    </location>
</feature>
<feature type="region of interest" description="Disordered" evidence="8">
    <location>
        <begin position="907"/>
        <end position="956"/>
    </location>
</feature>
<evidence type="ECO:0000256" key="1">
    <source>
        <dbReference type="ARBA" id="ARBA00008867"/>
    </source>
</evidence>
<feature type="region of interest" description="Disordered" evidence="8">
    <location>
        <begin position="844"/>
        <end position="881"/>
    </location>
</feature>
<dbReference type="InterPro" id="IPR000719">
    <property type="entry name" value="Prot_kinase_dom"/>
</dbReference>
<feature type="region of interest" description="Disordered" evidence="8">
    <location>
        <begin position="601"/>
        <end position="658"/>
    </location>
</feature>
<feature type="domain" description="Protein kinase" evidence="9">
    <location>
        <begin position="122"/>
        <end position="465"/>
    </location>
</feature>
<dbReference type="PANTHER" id="PTHR24058">
    <property type="entry name" value="DUAL SPECIFICITY PROTEIN KINASE"/>
    <property type="match status" value="1"/>
</dbReference>
<keyword evidence="11" id="KW-1185">Reference proteome</keyword>
<dbReference type="SUPFAM" id="SSF56112">
    <property type="entry name" value="Protein kinase-like (PK-like)"/>
    <property type="match status" value="1"/>
</dbReference>
<accession>A0A1Q3C0X6</accession>
<dbReference type="Proteomes" id="UP000187406">
    <property type="component" value="Unassembled WGS sequence"/>
</dbReference>
<evidence type="ECO:0000313" key="11">
    <source>
        <dbReference type="Proteomes" id="UP000187406"/>
    </source>
</evidence>
<protein>
    <submittedName>
        <fullName evidence="10">Pkinase domain-containing protein</fullName>
    </submittedName>
</protein>
<dbReference type="InterPro" id="IPR011009">
    <property type="entry name" value="Kinase-like_dom_sf"/>
</dbReference>
<organism evidence="10 11">
    <name type="scientific">Cephalotus follicularis</name>
    <name type="common">Albany pitcher plant</name>
    <dbReference type="NCBI Taxonomy" id="3775"/>
    <lineage>
        <taxon>Eukaryota</taxon>
        <taxon>Viridiplantae</taxon>
        <taxon>Streptophyta</taxon>
        <taxon>Embryophyta</taxon>
        <taxon>Tracheophyta</taxon>
        <taxon>Spermatophyta</taxon>
        <taxon>Magnoliopsida</taxon>
        <taxon>eudicotyledons</taxon>
        <taxon>Gunneridae</taxon>
        <taxon>Pentapetalae</taxon>
        <taxon>rosids</taxon>
        <taxon>fabids</taxon>
        <taxon>Oxalidales</taxon>
        <taxon>Cephalotaceae</taxon>
        <taxon>Cephalotus</taxon>
    </lineage>
</organism>
<feature type="region of interest" description="Disordered" evidence="8">
    <location>
        <begin position="670"/>
        <end position="722"/>
    </location>
</feature>
<dbReference type="FunCoup" id="A0A1Q3C0X6">
    <property type="interactions" value="1752"/>
</dbReference>
<evidence type="ECO:0000256" key="4">
    <source>
        <dbReference type="ARBA" id="ARBA00022741"/>
    </source>
</evidence>
<keyword evidence="2" id="KW-0723">Serine/threonine-protein kinase</keyword>
<feature type="compositionally biased region" description="Polar residues" evidence="8">
    <location>
        <begin position="620"/>
        <end position="636"/>
    </location>
</feature>
<dbReference type="Gene3D" id="3.30.200.20">
    <property type="entry name" value="Phosphorylase Kinase, domain 1"/>
    <property type="match status" value="1"/>
</dbReference>
<keyword evidence="6 7" id="KW-0067">ATP-binding</keyword>
<dbReference type="PANTHER" id="PTHR24058:SF17">
    <property type="entry name" value="HOMEODOMAIN INTERACTING PROTEIN KINASE, ISOFORM D"/>
    <property type="match status" value="1"/>
</dbReference>
<feature type="binding site" evidence="7">
    <location>
        <position position="151"/>
    </location>
    <ligand>
        <name>ATP</name>
        <dbReference type="ChEBI" id="CHEBI:30616"/>
    </ligand>
</feature>
<evidence type="ECO:0000313" key="10">
    <source>
        <dbReference type="EMBL" id="GAV73920.1"/>
    </source>
</evidence>
<evidence type="ECO:0000256" key="2">
    <source>
        <dbReference type="ARBA" id="ARBA00022527"/>
    </source>
</evidence>
<dbReference type="PROSITE" id="PS00107">
    <property type="entry name" value="PROTEIN_KINASE_ATP"/>
    <property type="match status" value="1"/>
</dbReference>
<dbReference type="Pfam" id="PF00069">
    <property type="entry name" value="Pkinase"/>
    <property type="match status" value="1"/>
</dbReference>
<dbReference type="GO" id="GO:0005737">
    <property type="term" value="C:cytoplasm"/>
    <property type="evidence" value="ECO:0007669"/>
    <property type="project" value="TreeGrafter"/>
</dbReference>
<sequence>MEEVSPIIGDDSQARKLGSKEASTARWWPSRLVFGPYLHQNEAGNKLHVVARKSLVGRLTKDIVETYQACNPKFKYTEELNPKRYLTSPSIGVLNDGCDNVNSDLILAVNYALINLDSQRRYIVKDVLGHGTFGQVAKCWVAENSSFVAVKIIKNQPAYYQQALVEVSILTTLNKKYDPEDKHHIVRIYDYFVYQCHLCICFELLDTNLYELIKINHFRGLSLSIVQLFSKQILHGLALLKDAAVIHCDLKPENILLCTSVKPAEIKIIDFGSACMEDRTVYSYIQSRYYRSPEVLLGYQYTTAIDMWSFGCIVAELFLGLPLFPGASEFDLLRRMVEILGGRVSSGLYVFEESAPVACSSIASLLQVHCRLGHPSLESMKKMVPTLRSVSSLDLKKPSIGKEYFNHRNLEDIVTNYPYRKNLPREDVIKESQIRLALIDFLRGLVEFDPAKRWSPFQASKHPFVTGEPFTFPYKPAQETPRMPVAQNFKVDHHPGGGHWFAAGLSPNIPGRNRVALQNSPHYPVVPYAHANSYGSVGSHGSYNDGNGLGSSYGSYGDSSNMFAYYSPVGPSAMNLHAQGGVSMLGSSPDARRRMIQYSHGNGLGMSPSARNFAPLPLGTSPSQFTPPSSYNQVSVGSPGHFGPPSPARNSSQGSPLGKVATVSHLNRRKGWGYSGSTQSQESSSLHLQGHFNDGIGSSQAEGSSQLLAGSPSLLSNPSTANWKQQRGVNVITGGFGGMQKFQGASTLGSHMQFPVSTGAAHENPEAGSSLPDPADWDPNYSDELLLQEDCSDASCITTDFSKNMHLGSAEQAVGVGRFSNALTTSSNLSFQRQNGPIQAYSQLEVGSPPSHDSHVGLSRSMSKASHFMTHSQNSPSRLGQQPVHQFNHVRPSAVWVSDWNHIKVQPPQSGFNSEGPHSPRSSSFSTGIPWGRRTNHSVTNIPPASRGRKDYGRIS</sequence>
<feature type="compositionally biased region" description="Polar residues" evidence="8">
    <location>
        <begin position="860"/>
        <end position="881"/>
    </location>
</feature>
<name>A0A1Q3C0X6_CEPFO</name>
<gene>
    <name evidence="10" type="ORF">CFOL_v3_17403</name>
</gene>
<feature type="compositionally biased region" description="Low complexity" evidence="8">
    <location>
        <begin position="675"/>
        <end position="691"/>
    </location>
</feature>
<dbReference type="GO" id="GO:0005524">
    <property type="term" value="F:ATP binding"/>
    <property type="evidence" value="ECO:0007669"/>
    <property type="project" value="UniProtKB-UniRule"/>
</dbReference>
<keyword evidence="3" id="KW-0808">Transferase</keyword>
<reference evidence="11" key="1">
    <citation type="submission" date="2016-04" db="EMBL/GenBank/DDBJ databases">
        <title>Cephalotus genome sequencing.</title>
        <authorList>
            <person name="Fukushima K."/>
            <person name="Hasebe M."/>
            <person name="Fang X."/>
        </authorList>
    </citation>
    <scope>NUCLEOTIDE SEQUENCE [LARGE SCALE GENOMIC DNA]</scope>
    <source>
        <strain evidence="11">cv. St1</strain>
    </source>
</reference>
<dbReference type="InterPro" id="IPR008271">
    <property type="entry name" value="Ser/Thr_kinase_AS"/>
</dbReference>
<dbReference type="InParanoid" id="A0A1Q3C0X6"/>
<dbReference type="Gene3D" id="1.10.510.10">
    <property type="entry name" value="Transferase(Phosphotransferase) domain 1"/>
    <property type="match status" value="1"/>
</dbReference>
<dbReference type="STRING" id="3775.A0A1Q3C0X6"/>
<keyword evidence="5 10" id="KW-0418">Kinase</keyword>
<dbReference type="PROSITE" id="PS00108">
    <property type="entry name" value="PROTEIN_KINASE_ST"/>
    <property type="match status" value="1"/>
</dbReference>
<proteinExistence type="inferred from homology"/>
<comment type="similarity">
    <text evidence="1">Belongs to the protein kinase superfamily. CMGC Ser/Thr protein kinase family. MNB/DYRK subfamily.</text>
</comment>
<dbReference type="OrthoDB" id="9332038at2759"/>
<dbReference type="InterPro" id="IPR050494">
    <property type="entry name" value="Ser_Thr_dual-spec_kinase"/>
</dbReference>
<dbReference type="AlphaFoldDB" id="A0A1Q3C0X6"/>
<keyword evidence="4 7" id="KW-0547">Nucleotide-binding</keyword>
<dbReference type="EMBL" id="BDDD01001166">
    <property type="protein sequence ID" value="GAV73920.1"/>
    <property type="molecule type" value="Genomic_DNA"/>
</dbReference>
<evidence type="ECO:0000259" key="9">
    <source>
        <dbReference type="PROSITE" id="PS50011"/>
    </source>
</evidence>
<evidence type="ECO:0000256" key="5">
    <source>
        <dbReference type="ARBA" id="ARBA00022777"/>
    </source>
</evidence>
<dbReference type="GO" id="GO:0004713">
    <property type="term" value="F:protein tyrosine kinase activity"/>
    <property type="evidence" value="ECO:0007669"/>
    <property type="project" value="TreeGrafter"/>
</dbReference>
<evidence type="ECO:0000256" key="7">
    <source>
        <dbReference type="PROSITE-ProRule" id="PRU10141"/>
    </source>
</evidence>
<evidence type="ECO:0000256" key="8">
    <source>
        <dbReference type="SAM" id="MobiDB-lite"/>
    </source>
</evidence>
<comment type="caution">
    <text evidence="10">The sequence shown here is derived from an EMBL/GenBank/DDBJ whole genome shotgun (WGS) entry which is preliminary data.</text>
</comment>
<dbReference type="FunFam" id="3.30.200.20:FF:000087">
    <property type="entry name" value="Dual specificity tyrosine-phosphorylation-regulated kinase 1A"/>
    <property type="match status" value="1"/>
</dbReference>
<evidence type="ECO:0000256" key="3">
    <source>
        <dbReference type="ARBA" id="ARBA00022679"/>
    </source>
</evidence>
<dbReference type="SMART" id="SM00220">
    <property type="entry name" value="S_TKc"/>
    <property type="match status" value="1"/>
</dbReference>
<dbReference type="PROSITE" id="PS50011">
    <property type="entry name" value="PROTEIN_KINASE_DOM"/>
    <property type="match status" value="1"/>
</dbReference>
<evidence type="ECO:0000256" key="6">
    <source>
        <dbReference type="ARBA" id="ARBA00022840"/>
    </source>
</evidence>
<dbReference type="InterPro" id="IPR017441">
    <property type="entry name" value="Protein_kinase_ATP_BS"/>
</dbReference>
<dbReference type="GO" id="GO:0004674">
    <property type="term" value="F:protein serine/threonine kinase activity"/>
    <property type="evidence" value="ECO:0007669"/>
    <property type="project" value="UniProtKB-KW"/>
</dbReference>